<comment type="similarity">
    <text evidence="1">Belongs to the DinB family.</text>
</comment>
<evidence type="ECO:0000313" key="3">
    <source>
        <dbReference type="EMBL" id="MDR5655201.1"/>
    </source>
</evidence>
<dbReference type="InterPro" id="IPR034660">
    <property type="entry name" value="DinB/YfiT-like"/>
</dbReference>
<dbReference type="Gene3D" id="1.20.120.450">
    <property type="entry name" value="dinb family like domain"/>
    <property type="match status" value="1"/>
</dbReference>
<dbReference type="InterPro" id="IPR007837">
    <property type="entry name" value="DinB"/>
</dbReference>
<dbReference type="Proteomes" id="UP001247754">
    <property type="component" value="Unassembled WGS sequence"/>
</dbReference>
<dbReference type="SUPFAM" id="SSF109854">
    <property type="entry name" value="DinB/YfiT-like putative metalloenzymes"/>
    <property type="match status" value="1"/>
</dbReference>
<reference evidence="3 4" key="1">
    <citation type="submission" date="2023-09" db="EMBL/GenBank/DDBJ databases">
        <title>Xinfangfangia sedmenti sp. nov., isolated the sedment.</title>
        <authorList>
            <person name="Xu L."/>
        </authorList>
    </citation>
    <scope>NUCLEOTIDE SEQUENCE [LARGE SCALE GENOMIC DNA]</scope>
    <source>
        <strain evidence="3 4">LG-4</strain>
    </source>
</reference>
<sequence>MIGPAWCAMMARYNIWQNRNLIAAADTLDDAARRAARGAFFGSIAGTLSHLLWGDRMWLSRFEGQPRPPGSIDASPAAFPDWAGYRAARAETDAHILDWATGLAAGDLEGDLYWYSGALGRDTSAPMALCVVHFFNHQTHHRGQVHAMLTAAGARPGVTDLFVMPGPGAGDDSPAP</sequence>
<dbReference type="RefSeq" id="WP_310459308.1">
    <property type="nucleotide sequence ID" value="NZ_JAVKPH010000052.1"/>
</dbReference>
<dbReference type="EMBL" id="JAVKPH010000052">
    <property type="protein sequence ID" value="MDR5655201.1"/>
    <property type="molecule type" value="Genomic_DNA"/>
</dbReference>
<keyword evidence="2" id="KW-0479">Metal-binding</keyword>
<proteinExistence type="inferred from homology"/>
<evidence type="ECO:0000256" key="2">
    <source>
        <dbReference type="ARBA" id="ARBA00022723"/>
    </source>
</evidence>
<accession>A0ABU1FE77</accession>
<dbReference type="PANTHER" id="PTHR37302:SF1">
    <property type="entry name" value="PROTEIN DINB"/>
    <property type="match status" value="1"/>
</dbReference>
<dbReference type="Pfam" id="PF05163">
    <property type="entry name" value="DinB"/>
    <property type="match status" value="1"/>
</dbReference>
<evidence type="ECO:0000313" key="4">
    <source>
        <dbReference type="Proteomes" id="UP001247754"/>
    </source>
</evidence>
<keyword evidence="4" id="KW-1185">Reference proteome</keyword>
<comment type="caution">
    <text evidence="3">The sequence shown here is derived from an EMBL/GenBank/DDBJ whole genome shotgun (WGS) entry which is preliminary data.</text>
</comment>
<name>A0ABU1FE77_9RHOB</name>
<protein>
    <submittedName>
        <fullName evidence="3">DinB family protein</fullName>
    </submittedName>
</protein>
<organism evidence="3 4">
    <name type="scientific">Ruixingdingia sedimenti</name>
    <dbReference type="NCBI Taxonomy" id="3073604"/>
    <lineage>
        <taxon>Bacteria</taxon>
        <taxon>Pseudomonadati</taxon>
        <taxon>Pseudomonadota</taxon>
        <taxon>Alphaproteobacteria</taxon>
        <taxon>Rhodobacterales</taxon>
        <taxon>Paracoccaceae</taxon>
        <taxon>Ruixingdingia</taxon>
    </lineage>
</organism>
<evidence type="ECO:0000256" key="1">
    <source>
        <dbReference type="ARBA" id="ARBA00008635"/>
    </source>
</evidence>
<gene>
    <name evidence="3" type="ORF">RGD00_21565</name>
</gene>
<dbReference type="PANTHER" id="PTHR37302">
    <property type="entry name" value="SLR1116 PROTEIN"/>
    <property type="match status" value="1"/>
</dbReference>